<comment type="caution">
    <text evidence="2">The sequence shown here is derived from an EMBL/GenBank/DDBJ whole genome shotgun (WGS) entry which is preliminary data.</text>
</comment>
<feature type="region of interest" description="Disordered" evidence="1">
    <location>
        <begin position="60"/>
        <end position="102"/>
    </location>
</feature>
<feature type="compositionally biased region" description="Low complexity" evidence="1">
    <location>
        <begin position="60"/>
        <end position="82"/>
    </location>
</feature>
<protein>
    <submittedName>
        <fullName evidence="2">Uncharacterized protein</fullName>
    </submittedName>
</protein>
<evidence type="ECO:0000313" key="3">
    <source>
        <dbReference type="Proteomes" id="UP000237105"/>
    </source>
</evidence>
<accession>A0A2P5CJ61</accession>
<dbReference type="Proteomes" id="UP000237105">
    <property type="component" value="Unassembled WGS sequence"/>
</dbReference>
<evidence type="ECO:0000256" key="1">
    <source>
        <dbReference type="SAM" id="MobiDB-lite"/>
    </source>
</evidence>
<dbReference type="EMBL" id="JXTB01000124">
    <property type="protein sequence ID" value="PON61054.1"/>
    <property type="molecule type" value="Genomic_DNA"/>
</dbReference>
<gene>
    <name evidence="2" type="ORF">PanWU01x14_148400</name>
</gene>
<dbReference type="AlphaFoldDB" id="A0A2P5CJ61"/>
<proteinExistence type="predicted"/>
<dbReference type="OrthoDB" id="1727805at2759"/>
<name>A0A2P5CJ61_PARAD</name>
<organism evidence="2 3">
    <name type="scientific">Parasponia andersonii</name>
    <name type="common">Sponia andersonii</name>
    <dbReference type="NCBI Taxonomy" id="3476"/>
    <lineage>
        <taxon>Eukaryota</taxon>
        <taxon>Viridiplantae</taxon>
        <taxon>Streptophyta</taxon>
        <taxon>Embryophyta</taxon>
        <taxon>Tracheophyta</taxon>
        <taxon>Spermatophyta</taxon>
        <taxon>Magnoliopsida</taxon>
        <taxon>eudicotyledons</taxon>
        <taxon>Gunneridae</taxon>
        <taxon>Pentapetalae</taxon>
        <taxon>rosids</taxon>
        <taxon>fabids</taxon>
        <taxon>Rosales</taxon>
        <taxon>Cannabaceae</taxon>
        <taxon>Parasponia</taxon>
    </lineage>
</organism>
<reference evidence="3" key="1">
    <citation type="submission" date="2016-06" db="EMBL/GenBank/DDBJ databases">
        <title>Parallel loss of symbiosis genes in relatives of nitrogen-fixing non-legume Parasponia.</title>
        <authorList>
            <person name="Van Velzen R."/>
            <person name="Holmer R."/>
            <person name="Bu F."/>
            <person name="Rutten L."/>
            <person name="Van Zeijl A."/>
            <person name="Liu W."/>
            <person name="Santuari L."/>
            <person name="Cao Q."/>
            <person name="Sharma T."/>
            <person name="Shen D."/>
            <person name="Roswanjaya Y."/>
            <person name="Wardhani T."/>
            <person name="Kalhor M.S."/>
            <person name="Jansen J."/>
            <person name="Van den Hoogen J."/>
            <person name="Gungor B."/>
            <person name="Hartog M."/>
            <person name="Hontelez J."/>
            <person name="Verver J."/>
            <person name="Yang W.-C."/>
            <person name="Schijlen E."/>
            <person name="Repin R."/>
            <person name="Schilthuizen M."/>
            <person name="Schranz E."/>
            <person name="Heidstra R."/>
            <person name="Miyata K."/>
            <person name="Fedorova E."/>
            <person name="Kohlen W."/>
            <person name="Bisseling T."/>
            <person name="Smit S."/>
            <person name="Geurts R."/>
        </authorList>
    </citation>
    <scope>NUCLEOTIDE SEQUENCE [LARGE SCALE GENOMIC DNA]</scope>
    <source>
        <strain evidence="3">cv. WU1-14</strain>
    </source>
</reference>
<evidence type="ECO:0000313" key="2">
    <source>
        <dbReference type="EMBL" id="PON61054.1"/>
    </source>
</evidence>
<keyword evidence="3" id="KW-1185">Reference proteome</keyword>
<sequence length="102" mass="11501">MSLACYDEVRALIFLAYLSNSWELMRATVSNSVGKGKLQLNDARDQILAEEVRRIDSGESISSSSTLNLENKSSKKNSNWGRSRSKSRNDRDKSRSGRKLKC</sequence>